<feature type="region of interest" description="Disordered" evidence="1">
    <location>
        <begin position="81"/>
        <end position="106"/>
    </location>
</feature>
<organism evidence="3">
    <name type="scientific">Daucus carota subsp. sativus</name>
    <name type="common">Carrot</name>
    <dbReference type="NCBI Taxonomy" id="79200"/>
    <lineage>
        <taxon>Eukaryota</taxon>
        <taxon>Viridiplantae</taxon>
        <taxon>Streptophyta</taxon>
        <taxon>Embryophyta</taxon>
        <taxon>Tracheophyta</taxon>
        <taxon>Spermatophyta</taxon>
        <taxon>Magnoliopsida</taxon>
        <taxon>eudicotyledons</taxon>
        <taxon>Gunneridae</taxon>
        <taxon>Pentapetalae</taxon>
        <taxon>asterids</taxon>
        <taxon>campanulids</taxon>
        <taxon>Apiales</taxon>
        <taxon>Apiaceae</taxon>
        <taxon>Apioideae</taxon>
        <taxon>Scandiceae</taxon>
        <taxon>Daucinae</taxon>
        <taxon>Daucus</taxon>
        <taxon>Daucus sect. Daucus</taxon>
    </lineage>
</organism>
<proteinExistence type="predicted"/>
<evidence type="ECO:0008006" key="4">
    <source>
        <dbReference type="Google" id="ProtNLM"/>
    </source>
</evidence>
<evidence type="ECO:0000313" key="3">
    <source>
        <dbReference type="EMBL" id="KZM89776.1"/>
    </source>
</evidence>
<dbReference type="STRING" id="79200.A0A164V3V9"/>
<feature type="region of interest" description="Disordered" evidence="1">
    <location>
        <begin position="1"/>
        <end position="35"/>
    </location>
</feature>
<evidence type="ECO:0000256" key="1">
    <source>
        <dbReference type="SAM" id="MobiDB-lite"/>
    </source>
</evidence>
<dbReference type="PANTHER" id="PTHR33919">
    <property type="entry name" value="OS09G0127700 PROTEIN"/>
    <property type="match status" value="1"/>
</dbReference>
<feature type="compositionally biased region" description="Low complexity" evidence="1">
    <location>
        <begin position="92"/>
        <end position="106"/>
    </location>
</feature>
<feature type="compositionally biased region" description="Basic and acidic residues" evidence="1">
    <location>
        <begin position="1"/>
        <end position="21"/>
    </location>
</feature>
<protein>
    <recommendedName>
        <fullName evidence="4">Transmembrane protein</fullName>
    </recommendedName>
</protein>
<name>A0A164V3V9_DAUCS</name>
<keyword evidence="2" id="KW-0812">Transmembrane</keyword>
<dbReference type="EMBL" id="LNRQ01000006">
    <property type="protein sequence ID" value="KZM89776.1"/>
    <property type="molecule type" value="Genomic_DNA"/>
</dbReference>
<dbReference type="Gramene" id="KZM89776">
    <property type="protein sequence ID" value="KZM89776"/>
    <property type="gene ID" value="DCAR_022861"/>
</dbReference>
<dbReference type="PANTHER" id="PTHR33919:SF1">
    <property type="entry name" value="OS09G0127700 PROTEIN"/>
    <property type="match status" value="1"/>
</dbReference>
<evidence type="ECO:0000256" key="2">
    <source>
        <dbReference type="SAM" id="Phobius"/>
    </source>
</evidence>
<sequence length="106" mass="10933">MADTHKMSPEEVRKAGVEASKRPPGQNPGGVLHQRRNLPYSPYAMAVGGLLIIGGIGYATLYTKKKPEASAGDVAKVAAGVGSVEDTHPRNTTSTSSVSGSTGARK</sequence>
<gene>
    <name evidence="3" type="ORF">DCAR_022861</name>
</gene>
<dbReference type="OMA" id="MADTHKM"/>
<keyword evidence="2" id="KW-1133">Transmembrane helix</keyword>
<dbReference type="AlphaFoldDB" id="A0A164V3V9"/>
<keyword evidence="2" id="KW-0472">Membrane</keyword>
<reference evidence="3" key="1">
    <citation type="journal article" date="2016" name="Nat. Genet.">
        <title>A high-quality carrot genome assembly provides new insights into carotenoid accumulation and asterid genome evolution.</title>
        <authorList>
            <person name="Iorizzo M."/>
            <person name="Ellison S."/>
            <person name="Senalik D."/>
            <person name="Zeng P."/>
            <person name="Satapoomin P."/>
            <person name="Huang J."/>
            <person name="Bowman M."/>
            <person name="Iovene M."/>
            <person name="Sanseverino W."/>
            <person name="Cavagnaro P."/>
            <person name="Yildiz M."/>
            <person name="Macko-Podgorni A."/>
            <person name="Moranska E."/>
            <person name="Grzebelus E."/>
            <person name="Grzebelus D."/>
            <person name="Ashrafi H."/>
            <person name="Zheng Z."/>
            <person name="Cheng S."/>
            <person name="Spooner D."/>
            <person name="Van Deynze A."/>
            <person name="Simon P."/>
        </authorList>
    </citation>
    <scope>NUCLEOTIDE SEQUENCE [LARGE SCALE GENOMIC DNA]</scope>
    <source>
        <tissue evidence="3">Leaf</tissue>
    </source>
</reference>
<comment type="caution">
    <text evidence="3">The sequence shown here is derived from an EMBL/GenBank/DDBJ whole genome shotgun (WGS) entry which is preliminary data.</text>
</comment>
<accession>A0A164V3V9</accession>
<feature type="transmembrane region" description="Helical" evidence="2">
    <location>
        <begin position="40"/>
        <end position="61"/>
    </location>
</feature>